<reference evidence="4" key="1">
    <citation type="submission" date="2025-08" db="UniProtKB">
        <authorList>
            <consortium name="RefSeq"/>
        </authorList>
    </citation>
    <scope>IDENTIFICATION</scope>
    <source>
        <tissue evidence="4">Etiolated seedlings</tissue>
    </source>
</reference>
<sequence length="1023" mass="117630">MGPICWGENKGNICGAADRFSLYRPCVASLVPNSRSSRGCTNVLSQHSNKIVALVAAVEEQPPSLPLLPLSLAFSLPLSLFHNQLTTAASAKQTNRSSYVPVKRTARPPPTNESLLCSLRACDRLCFRGRSSLSPLCSPQLSKSRCYFVQKVFDFMSIIAPPMSQSNEPRDRLRQTNRSSARCGPATASASVAVRRSRLSVRCNSPDRMKKSKRIDSFFKRKFCDGERDEEIITSTSETISDNPRIEENNIRLSKVPRVFEDDFEKCLERDPGKRPQIWQYPPNKLDAIRRAYLKFGPYQINLKEYPLSGNEVHPRRFQYAWFNIFSSWLEYSPSKDAAYCLPCYLFSKRPTGRPGSDVFIGTGFRNWKKRKFCDGERNEEIITSTSETISDNPRIEENNIRLSKVPRVFKDDFEKCLERDPRKRPQIWQYPPNKLDAIRRAYLKFGPYQINLTEYPLSGNEVHPRRFQYAWFNIFSSWLEYSPSKDAAYCLPCYLFSKRPTGRPGSDVFIGTGFRNWKKVKNGKFCAFLKHIGMDPCSSHNNAMKCLQLIKLLATYNDEVAKVVLENAPYNSKYTSHQIQKELLHILSSRVRKHICEEIGDSKFCIVVDEARDESKREQMSLVLRFVEKVGLIQERFFFVAHVKDTTALTLKEKVCDILSRHNLDVSNMRGQGYDGASNMRGEWNGLQALFMKDCPYAYYVHCFAHRLQLALVSASREIVPIHKFFEKLTFVVNVVCSSTKRHDELQAAQLEEIAHLLEIDEIVTGKGINQIGTLKRAGDTRWGSHFSSICSLINMYEATCIVLKKITNERASYSTRGDADSAYNYLKAFDFIFILHLMKKIMGITDILCQALQQQSQDIVNAMCLVGTTKYLIQVLREDGWDALFTEVKNFCEKHDIEIPDLNDVHSTTKFGRSRLQQGQVTIEHYFRVEIFFTAIDQQLQELNNRFSEQAIDLLTLSCALTPKDNYKSFNIEKICTLVEKYYPVDFNMQEKINLKFQLQHFLIDARQDLNLKNLSTIQEL</sequence>
<dbReference type="InterPro" id="IPR055298">
    <property type="entry name" value="AtLOH3-like"/>
</dbReference>
<dbReference type="SUPFAM" id="SSF53098">
    <property type="entry name" value="Ribonuclease H-like"/>
    <property type="match status" value="1"/>
</dbReference>
<keyword evidence="3" id="KW-1185">Reference proteome</keyword>
<dbReference type="PANTHER" id="PTHR11697:SF230">
    <property type="entry name" value="ZINC FINGER, MYM DOMAIN CONTAINING 1"/>
    <property type="match status" value="1"/>
</dbReference>
<name>A0A3Q7WZZ9_CICAR</name>
<dbReference type="InterPro" id="IPR025398">
    <property type="entry name" value="DUF4371"/>
</dbReference>
<feature type="domain" description="TTF-type" evidence="2">
    <location>
        <begin position="314"/>
        <end position="392"/>
    </location>
</feature>
<dbReference type="InterPro" id="IPR012337">
    <property type="entry name" value="RNaseH-like_sf"/>
</dbReference>
<dbReference type="AlphaFoldDB" id="A0A3Q7WZZ9"/>
<dbReference type="SMART" id="SM00597">
    <property type="entry name" value="ZnF_TTF"/>
    <property type="match status" value="2"/>
</dbReference>
<dbReference type="InterPro" id="IPR006580">
    <property type="entry name" value="Znf_TTF"/>
</dbReference>
<feature type="non-terminal residue" evidence="4">
    <location>
        <position position="1023"/>
    </location>
</feature>
<evidence type="ECO:0000259" key="2">
    <source>
        <dbReference type="SMART" id="SM00597"/>
    </source>
</evidence>
<dbReference type="STRING" id="3827.A0A3Q7WZZ9"/>
<evidence type="ECO:0000256" key="1">
    <source>
        <dbReference type="SAM" id="MobiDB-lite"/>
    </source>
</evidence>
<feature type="region of interest" description="Disordered" evidence="1">
    <location>
        <begin position="163"/>
        <end position="188"/>
    </location>
</feature>
<dbReference type="OrthoDB" id="118159at2759"/>
<dbReference type="Pfam" id="PF14291">
    <property type="entry name" value="DUF4371"/>
    <property type="match status" value="1"/>
</dbReference>
<gene>
    <name evidence="4" type="primary">LOC101505541</name>
</gene>
<protein>
    <submittedName>
        <fullName evidence="4">LOW QUALITY PROTEIN: uncharacterized protein LOC101505541</fullName>
    </submittedName>
</protein>
<evidence type="ECO:0000313" key="3">
    <source>
        <dbReference type="Proteomes" id="UP000087171"/>
    </source>
</evidence>
<dbReference type="RefSeq" id="XP_027187139.1">
    <property type="nucleotide sequence ID" value="XM_027331338.1"/>
</dbReference>
<proteinExistence type="predicted"/>
<dbReference type="Proteomes" id="UP000087171">
    <property type="component" value="Unplaced"/>
</dbReference>
<accession>A0A3Q7WZZ9</accession>
<evidence type="ECO:0000313" key="4">
    <source>
        <dbReference type="RefSeq" id="XP_027187139.1"/>
    </source>
</evidence>
<dbReference type="PANTHER" id="PTHR11697">
    <property type="entry name" value="GENERAL TRANSCRIPTION FACTOR 2-RELATED ZINC FINGER PROTEIN"/>
    <property type="match status" value="1"/>
</dbReference>
<feature type="domain" description="TTF-type" evidence="2">
    <location>
        <begin position="464"/>
        <end position="563"/>
    </location>
</feature>
<organism evidence="3 4">
    <name type="scientific">Cicer arietinum</name>
    <name type="common">Chickpea</name>
    <name type="synonym">Garbanzo</name>
    <dbReference type="NCBI Taxonomy" id="3827"/>
    <lineage>
        <taxon>Eukaryota</taxon>
        <taxon>Viridiplantae</taxon>
        <taxon>Streptophyta</taxon>
        <taxon>Embryophyta</taxon>
        <taxon>Tracheophyta</taxon>
        <taxon>Spermatophyta</taxon>
        <taxon>Magnoliopsida</taxon>
        <taxon>eudicotyledons</taxon>
        <taxon>Gunneridae</taxon>
        <taxon>Pentapetalae</taxon>
        <taxon>rosids</taxon>
        <taxon>fabids</taxon>
        <taxon>Fabales</taxon>
        <taxon>Fabaceae</taxon>
        <taxon>Papilionoideae</taxon>
        <taxon>50 kb inversion clade</taxon>
        <taxon>NPAAA clade</taxon>
        <taxon>Hologalegina</taxon>
        <taxon>IRL clade</taxon>
        <taxon>Cicereae</taxon>
        <taxon>Cicer</taxon>
    </lineage>
</organism>